<dbReference type="InterPro" id="IPR058647">
    <property type="entry name" value="BSH_CzcB-like"/>
</dbReference>
<evidence type="ECO:0000313" key="8">
    <source>
        <dbReference type="Proteomes" id="UP000298125"/>
    </source>
</evidence>
<dbReference type="Pfam" id="PF25973">
    <property type="entry name" value="BSH_CzcB"/>
    <property type="match status" value="1"/>
</dbReference>
<dbReference type="InterPro" id="IPR006143">
    <property type="entry name" value="RND_pump_MFP"/>
</dbReference>
<evidence type="ECO:0000256" key="2">
    <source>
        <dbReference type="ARBA" id="ARBA00022448"/>
    </source>
</evidence>
<dbReference type="Proteomes" id="UP000298125">
    <property type="component" value="Unassembled WGS sequence"/>
</dbReference>
<dbReference type="Pfam" id="PF25975">
    <property type="entry name" value="CzcB_C"/>
    <property type="match status" value="1"/>
</dbReference>
<evidence type="ECO:0000256" key="3">
    <source>
        <dbReference type="SAM" id="Phobius"/>
    </source>
</evidence>
<evidence type="ECO:0000259" key="6">
    <source>
        <dbReference type="Pfam" id="PF25975"/>
    </source>
</evidence>
<organism evidence="7 8">
    <name type="scientific">Leptospira perdikensis</name>
    <dbReference type="NCBI Taxonomy" id="2484948"/>
    <lineage>
        <taxon>Bacteria</taxon>
        <taxon>Pseudomonadati</taxon>
        <taxon>Spirochaetota</taxon>
        <taxon>Spirochaetia</taxon>
        <taxon>Leptospirales</taxon>
        <taxon>Leptospiraceae</taxon>
        <taxon>Leptospira</taxon>
    </lineage>
</organism>
<proteinExistence type="inferred from homology"/>
<feature type="transmembrane region" description="Helical" evidence="3">
    <location>
        <begin position="12"/>
        <end position="31"/>
    </location>
</feature>
<comment type="similarity">
    <text evidence="1">Belongs to the membrane fusion protein (MFP) (TC 8.A.1) family.</text>
</comment>
<feature type="domain" description="CzcB-like barrel-sandwich hybrid" evidence="5">
    <location>
        <begin position="86"/>
        <end position="236"/>
    </location>
</feature>
<keyword evidence="3" id="KW-0812">Transmembrane</keyword>
<dbReference type="NCBIfam" id="TIGR01730">
    <property type="entry name" value="RND_mfp"/>
    <property type="match status" value="1"/>
</dbReference>
<dbReference type="PANTHER" id="PTHR30097:SF16">
    <property type="entry name" value="CATION EFFLUX SYSTEM (CZCB-LIKE)"/>
    <property type="match status" value="1"/>
</dbReference>
<dbReference type="GO" id="GO:0016020">
    <property type="term" value="C:membrane"/>
    <property type="evidence" value="ECO:0007669"/>
    <property type="project" value="InterPro"/>
</dbReference>
<dbReference type="PANTHER" id="PTHR30097">
    <property type="entry name" value="CATION EFFLUX SYSTEM PROTEIN CUSB"/>
    <property type="match status" value="1"/>
</dbReference>
<evidence type="ECO:0000313" key="7">
    <source>
        <dbReference type="EMBL" id="TGL37760.1"/>
    </source>
</evidence>
<dbReference type="AlphaFoldDB" id="A0A4R9JGE2"/>
<comment type="caution">
    <text evidence="7">The sequence shown here is derived from an EMBL/GenBank/DDBJ whole genome shotgun (WGS) entry which is preliminary data.</text>
</comment>
<keyword evidence="8" id="KW-1185">Reference proteome</keyword>
<sequence>MKTEFNFKNIRSLSILALVASLAYFGYFRFFGAGKKTEALTEDKSKFVISQEIQKNHPFSIVYLEEKALEEELQLPGTVSYDMNSVAKVGSRVSGRIVQVFVKEGEHVKKSTALASIQSVELGTTEANYLKARARLEALKVQADRAKDLYERKVTSAKEYEMSLMDYKSVKAEMETSRNALENLGLNDSEIANLEAGKYNSKNLYIRTPISGTVTEREAIIGQAVNARDNLFTVADLSVLWINLEVYEKDLTSIRMGNEAKVIPIGSKDESLRAVVSHVGDVIDPIKKTAEIRLEVRNSKGRLRPGQSVTATVVGAMVESSLNKAKVIPSDCIHKIEGENYVFVRNGDGSFSAKKIGIGKSYDHWVEITTGVESGEAIVEEGSFVLKSEYLKL</sequence>
<feature type="domain" description="CzcB-like C-terminal circularly permuted SH3-like" evidence="6">
    <location>
        <begin position="328"/>
        <end position="387"/>
    </location>
</feature>
<keyword evidence="3" id="KW-0472">Membrane</keyword>
<dbReference type="GO" id="GO:0022857">
    <property type="term" value="F:transmembrane transporter activity"/>
    <property type="evidence" value="ECO:0007669"/>
    <property type="project" value="InterPro"/>
</dbReference>
<dbReference type="InterPro" id="IPR051909">
    <property type="entry name" value="MFP_Cation_Efflux"/>
</dbReference>
<protein>
    <submittedName>
        <fullName evidence="7">Efflux RND transporter periplasmic adaptor subunit</fullName>
    </submittedName>
</protein>
<feature type="domain" description="CusB-like beta-barrel" evidence="4">
    <location>
        <begin position="240"/>
        <end position="315"/>
    </location>
</feature>
<dbReference type="Gene3D" id="1.10.287.470">
    <property type="entry name" value="Helix hairpin bin"/>
    <property type="match status" value="1"/>
</dbReference>
<gene>
    <name evidence="7" type="ORF">EHQ49_16255</name>
</gene>
<evidence type="ECO:0000259" key="5">
    <source>
        <dbReference type="Pfam" id="PF25973"/>
    </source>
</evidence>
<dbReference type="InterPro" id="IPR058649">
    <property type="entry name" value="CzcB_C"/>
</dbReference>
<dbReference type="OrthoDB" id="9806939at2"/>
<dbReference type="EMBL" id="RQGA01000014">
    <property type="protein sequence ID" value="TGL37760.1"/>
    <property type="molecule type" value="Genomic_DNA"/>
</dbReference>
<dbReference type="Pfam" id="PF25954">
    <property type="entry name" value="Beta-barrel_RND_2"/>
    <property type="match status" value="1"/>
</dbReference>
<dbReference type="FunFam" id="2.40.30.170:FF:000010">
    <property type="entry name" value="Efflux RND transporter periplasmic adaptor subunit"/>
    <property type="match status" value="1"/>
</dbReference>
<dbReference type="Gene3D" id="2.40.420.20">
    <property type="match status" value="1"/>
</dbReference>
<dbReference type="Gene3D" id="2.40.30.170">
    <property type="match status" value="1"/>
</dbReference>
<accession>A0A4R9JGE2</accession>
<name>A0A4R9JGE2_9LEPT</name>
<evidence type="ECO:0000256" key="1">
    <source>
        <dbReference type="ARBA" id="ARBA00009477"/>
    </source>
</evidence>
<keyword evidence="3" id="KW-1133">Transmembrane helix</keyword>
<reference evidence="7" key="1">
    <citation type="journal article" date="2019" name="PLoS Negl. Trop. Dis.">
        <title>Revisiting the worldwide diversity of Leptospira species in the environment.</title>
        <authorList>
            <person name="Vincent A.T."/>
            <person name="Schiettekatte O."/>
            <person name="Bourhy P."/>
            <person name="Veyrier F.J."/>
            <person name="Picardeau M."/>
        </authorList>
    </citation>
    <scope>NUCLEOTIDE SEQUENCE [LARGE SCALE GENOMIC DNA]</scope>
    <source>
        <strain evidence="7">201702692</strain>
    </source>
</reference>
<dbReference type="InterPro" id="IPR058792">
    <property type="entry name" value="Beta-barrel_RND_2"/>
</dbReference>
<keyword evidence="2" id="KW-0813">Transport</keyword>
<dbReference type="SUPFAM" id="SSF111369">
    <property type="entry name" value="HlyD-like secretion proteins"/>
    <property type="match status" value="1"/>
</dbReference>
<evidence type="ECO:0000259" key="4">
    <source>
        <dbReference type="Pfam" id="PF25954"/>
    </source>
</evidence>
<dbReference type="RefSeq" id="WP_135580668.1">
    <property type="nucleotide sequence ID" value="NZ_RQGA01000014.1"/>
</dbReference>
<dbReference type="Gene3D" id="2.40.50.100">
    <property type="match status" value="1"/>
</dbReference>